<feature type="signal peptide" evidence="2">
    <location>
        <begin position="1"/>
        <end position="23"/>
    </location>
</feature>
<comment type="caution">
    <text evidence="3">The sequence shown here is derived from an EMBL/GenBank/DDBJ whole genome shotgun (WGS) entry which is preliminary data.</text>
</comment>
<keyword evidence="2" id="KW-0732">Signal</keyword>
<keyword evidence="1" id="KW-0472">Membrane</keyword>
<accession>A0AAD7ENH4</accession>
<evidence type="ECO:0000313" key="4">
    <source>
        <dbReference type="Proteomes" id="UP001218218"/>
    </source>
</evidence>
<name>A0AAD7ENH4_9AGAR</name>
<dbReference type="AlphaFoldDB" id="A0AAD7ENH4"/>
<evidence type="ECO:0000256" key="2">
    <source>
        <dbReference type="SAM" id="SignalP"/>
    </source>
</evidence>
<feature type="transmembrane region" description="Helical" evidence="1">
    <location>
        <begin position="240"/>
        <end position="260"/>
    </location>
</feature>
<gene>
    <name evidence="3" type="ORF">DFH08DRAFT_925191</name>
</gene>
<organism evidence="3 4">
    <name type="scientific">Mycena albidolilacea</name>
    <dbReference type="NCBI Taxonomy" id="1033008"/>
    <lineage>
        <taxon>Eukaryota</taxon>
        <taxon>Fungi</taxon>
        <taxon>Dikarya</taxon>
        <taxon>Basidiomycota</taxon>
        <taxon>Agaricomycotina</taxon>
        <taxon>Agaricomycetes</taxon>
        <taxon>Agaricomycetidae</taxon>
        <taxon>Agaricales</taxon>
        <taxon>Marasmiineae</taxon>
        <taxon>Mycenaceae</taxon>
        <taxon>Mycena</taxon>
    </lineage>
</organism>
<keyword evidence="1" id="KW-0812">Transmembrane</keyword>
<proteinExistence type="predicted"/>
<keyword evidence="1" id="KW-1133">Transmembrane helix</keyword>
<sequence length="587" mass="64998">MNQRYGSMFATAAMLTWPVSVSGDCFSRFMTLRAEPSNSIVGGRDNHGNPVNIRNATAMTYDLCLKTCGGGIWSIGGSWDRWQTSTQSLSQWLFPFLALTSQLPLGKDTKFENFMSVLLTIGSPTLAADSVTLTVLNSRWVHRRFSDISFPNGRAAAWVLNNFQQSPLRVTANDYLLGSLIVLPDNDRWWSELAAFLNPDHHYSWSFSNVTSVIWVVLSFLLTVMNSFADTPTEAALSPYNGLALAFCWIWLLAILICSLNNAPRCDKTALHEALRRANRSVYVAAHNGNCDLGHFTVNRPPLSLDSPDVPLRMDHHRGAPIYSYARLVTWGLAVKKVHAAFQAASSGANKQLPVNSRAGWSKNRKGELALSNRRGSPAQVADYIQSRDHKILLPDLGWRSLNSSVMALFLTWGTIGPAVVLDLALPTKGLGCRSASRLAYGILSIVIWALMVTSNRSSYNWIISDSISDTSRHGNVKQSLSRLFAIVLRRTGKVLSCINATWIVVTFVLECTDVYQSCWCNSDVLYLGSHAYSVMLWTREDFHAFWTPLVTSTVLASASVVIFTGINIHMNPSSSRWFASIGKKSI</sequence>
<dbReference type="EMBL" id="JARIHO010000024">
    <property type="protein sequence ID" value="KAJ7342854.1"/>
    <property type="molecule type" value="Genomic_DNA"/>
</dbReference>
<evidence type="ECO:0000313" key="3">
    <source>
        <dbReference type="EMBL" id="KAJ7342854.1"/>
    </source>
</evidence>
<reference evidence="3" key="1">
    <citation type="submission" date="2023-03" db="EMBL/GenBank/DDBJ databases">
        <title>Massive genome expansion in bonnet fungi (Mycena s.s.) driven by repeated elements and novel gene families across ecological guilds.</title>
        <authorList>
            <consortium name="Lawrence Berkeley National Laboratory"/>
            <person name="Harder C.B."/>
            <person name="Miyauchi S."/>
            <person name="Viragh M."/>
            <person name="Kuo A."/>
            <person name="Thoen E."/>
            <person name="Andreopoulos B."/>
            <person name="Lu D."/>
            <person name="Skrede I."/>
            <person name="Drula E."/>
            <person name="Henrissat B."/>
            <person name="Morin E."/>
            <person name="Kohler A."/>
            <person name="Barry K."/>
            <person name="LaButti K."/>
            <person name="Morin E."/>
            <person name="Salamov A."/>
            <person name="Lipzen A."/>
            <person name="Mereny Z."/>
            <person name="Hegedus B."/>
            <person name="Baldrian P."/>
            <person name="Stursova M."/>
            <person name="Weitz H."/>
            <person name="Taylor A."/>
            <person name="Grigoriev I.V."/>
            <person name="Nagy L.G."/>
            <person name="Martin F."/>
            <person name="Kauserud H."/>
        </authorList>
    </citation>
    <scope>NUCLEOTIDE SEQUENCE</scope>
    <source>
        <strain evidence="3">CBHHK002</strain>
    </source>
</reference>
<feature type="transmembrane region" description="Helical" evidence="1">
    <location>
        <begin position="207"/>
        <end position="228"/>
    </location>
</feature>
<feature type="chain" id="PRO_5041983262" evidence="2">
    <location>
        <begin position="24"/>
        <end position="587"/>
    </location>
</feature>
<feature type="transmembrane region" description="Helical" evidence="1">
    <location>
        <begin position="406"/>
        <end position="426"/>
    </location>
</feature>
<protein>
    <submittedName>
        <fullName evidence="3">Uncharacterized protein</fullName>
    </submittedName>
</protein>
<keyword evidence="4" id="KW-1185">Reference proteome</keyword>
<feature type="transmembrane region" description="Helical" evidence="1">
    <location>
        <begin position="438"/>
        <end position="455"/>
    </location>
</feature>
<feature type="transmembrane region" description="Helical" evidence="1">
    <location>
        <begin position="546"/>
        <end position="569"/>
    </location>
</feature>
<dbReference type="Proteomes" id="UP001218218">
    <property type="component" value="Unassembled WGS sequence"/>
</dbReference>
<evidence type="ECO:0000256" key="1">
    <source>
        <dbReference type="SAM" id="Phobius"/>
    </source>
</evidence>